<dbReference type="AlphaFoldDB" id="C0QIY5"/>
<evidence type="ECO:0000256" key="1">
    <source>
        <dbReference type="SAM" id="Phobius"/>
    </source>
</evidence>
<dbReference type="Proteomes" id="UP000000442">
    <property type="component" value="Chromosome"/>
</dbReference>
<dbReference type="Pfam" id="PF09335">
    <property type="entry name" value="VTT_dom"/>
    <property type="match status" value="1"/>
</dbReference>
<sequence>MEALTQYGLAGLFIASFLAATILPMGSEVVLVVLIAGGQDPILSLIVATTGNVLGAVVNYLMGFWGGRFSMEKIFHTSEQAFERATRRFKRYGPATLLFSWVPVIGDPLTVVAGALKINFTLFLVIVTTGKALRYLAIAVALASPFK</sequence>
<feature type="transmembrane region" description="Helical" evidence="1">
    <location>
        <begin position="12"/>
        <end position="36"/>
    </location>
</feature>
<reference evidence="3 4" key="1">
    <citation type="journal article" date="2009" name="Environ. Microbiol.">
        <title>Genome sequence of Desulfobacterium autotrophicum HRM2, a marine sulfate reducer oxidizing organic carbon completely to carbon dioxide.</title>
        <authorList>
            <person name="Strittmatter A.W."/>
            <person name="Liesegang H."/>
            <person name="Rabus R."/>
            <person name="Decker I."/>
            <person name="Amann J."/>
            <person name="Andres S."/>
            <person name="Henne A."/>
            <person name="Fricke W.F."/>
            <person name="Martinez-Arias R."/>
            <person name="Bartels D."/>
            <person name="Goesmann A."/>
            <person name="Krause L."/>
            <person name="Puehler A."/>
            <person name="Klenk H.P."/>
            <person name="Richter M."/>
            <person name="Schuler M."/>
            <person name="Gloeckner F.O."/>
            <person name="Meyerdierks A."/>
            <person name="Gottschalk G."/>
            <person name="Amann R."/>
        </authorList>
    </citation>
    <scope>NUCLEOTIDE SEQUENCE [LARGE SCALE GENOMIC DNA]</scope>
    <source>
        <strain evidence="4">ATCC 43914 / DSM 3382 / HRM2</strain>
    </source>
</reference>
<dbReference type="InterPro" id="IPR051311">
    <property type="entry name" value="DedA_domain"/>
</dbReference>
<keyword evidence="1" id="KW-0812">Transmembrane</keyword>
<dbReference type="EMBL" id="CP001087">
    <property type="protein sequence ID" value="ACN13775.1"/>
    <property type="molecule type" value="Genomic_DNA"/>
</dbReference>
<feature type="transmembrane region" description="Helical" evidence="1">
    <location>
        <begin position="42"/>
        <end position="65"/>
    </location>
</feature>
<dbReference type="KEGG" id="dat:HRM2_06610"/>
<dbReference type="STRING" id="177437.HRM2_06610"/>
<dbReference type="PANTHER" id="PTHR42709:SF4">
    <property type="entry name" value="INNER MEMBRANE PROTEIN YQAA"/>
    <property type="match status" value="1"/>
</dbReference>
<protein>
    <submittedName>
        <fullName evidence="3">Conserved hypothetical membrane protein</fullName>
    </submittedName>
</protein>
<proteinExistence type="predicted"/>
<evidence type="ECO:0000313" key="3">
    <source>
        <dbReference type="EMBL" id="ACN13775.1"/>
    </source>
</evidence>
<name>C0QIY5_DESAH</name>
<feature type="transmembrane region" description="Helical" evidence="1">
    <location>
        <begin position="97"/>
        <end position="116"/>
    </location>
</feature>
<keyword evidence="4" id="KW-1185">Reference proteome</keyword>
<dbReference type="InterPro" id="IPR032816">
    <property type="entry name" value="VTT_dom"/>
</dbReference>
<dbReference type="HOGENOM" id="CLU_125997_2_0_7"/>
<dbReference type="eggNOG" id="COG1238">
    <property type="taxonomic scope" value="Bacteria"/>
</dbReference>
<organism evidence="3 4">
    <name type="scientific">Desulforapulum autotrophicum (strain ATCC 43914 / DSM 3382 / VKM B-1955 / HRM2)</name>
    <name type="common">Desulfobacterium autotrophicum</name>
    <dbReference type="NCBI Taxonomy" id="177437"/>
    <lineage>
        <taxon>Bacteria</taxon>
        <taxon>Pseudomonadati</taxon>
        <taxon>Thermodesulfobacteriota</taxon>
        <taxon>Desulfobacteria</taxon>
        <taxon>Desulfobacterales</taxon>
        <taxon>Desulfobacteraceae</taxon>
        <taxon>Desulforapulum</taxon>
    </lineage>
</organism>
<evidence type="ECO:0000313" key="4">
    <source>
        <dbReference type="Proteomes" id="UP000000442"/>
    </source>
</evidence>
<dbReference type="OrthoDB" id="5419086at2"/>
<dbReference type="PANTHER" id="PTHR42709">
    <property type="entry name" value="ALKALINE PHOSPHATASE LIKE PROTEIN"/>
    <property type="match status" value="1"/>
</dbReference>
<keyword evidence="1" id="KW-1133">Transmembrane helix</keyword>
<keyword evidence="1" id="KW-0472">Membrane</keyword>
<evidence type="ECO:0000259" key="2">
    <source>
        <dbReference type="Pfam" id="PF09335"/>
    </source>
</evidence>
<feature type="transmembrane region" description="Helical" evidence="1">
    <location>
        <begin position="122"/>
        <end position="143"/>
    </location>
</feature>
<feature type="domain" description="VTT" evidence="2">
    <location>
        <begin position="30"/>
        <end position="142"/>
    </location>
</feature>
<dbReference type="RefSeq" id="WP_012663023.1">
    <property type="nucleotide sequence ID" value="NC_012108.1"/>
</dbReference>
<gene>
    <name evidence="3" type="ordered locus">HRM2_06610</name>
</gene>
<accession>C0QIY5</accession>